<dbReference type="EMBL" id="FWXO01000007">
    <property type="protein sequence ID" value="SMC87213.1"/>
    <property type="molecule type" value="Genomic_DNA"/>
</dbReference>
<evidence type="ECO:0000256" key="1">
    <source>
        <dbReference type="SAM" id="Phobius"/>
    </source>
</evidence>
<keyword evidence="1" id="KW-1133">Transmembrane helix</keyword>
<dbReference type="AlphaFoldDB" id="A0A1W2CPS3"/>
<accession>A0A1W2CPS3</accession>
<dbReference type="OrthoDB" id="8965954at2"/>
<evidence type="ECO:0000313" key="4">
    <source>
        <dbReference type="Proteomes" id="UP000192360"/>
    </source>
</evidence>
<protein>
    <submittedName>
        <fullName evidence="3">2TM domain-containing protein</fullName>
    </submittedName>
</protein>
<evidence type="ECO:0000313" key="3">
    <source>
        <dbReference type="EMBL" id="SMC87213.1"/>
    </source>
</evidence>
<keyword evidence="4" id="KW-1185">Reference proteome</keyword>
<dbReference type="RefSeq" id="WP_084063098.1">
    <property type="nucleotide sequence ID" value="NZ_FWXO01000007.1"/>
</dbReference>
<evidence type="ECO:0000259" key="2">
    <source>
        <dbReference type="Pfam" id="PF13239"/>
    </source>
</evidence>
<proteinExistence type="predicted"/>
<dbReference type="Proteomes" id="UP000192360">
    <property type="component" value="Unassembled WGS sequence"/>
</dbReference>
<name>A0A1W2CPS3_9FLAO</name>
<dbReference type="Pfam" id="PF13239">
    <property type="entry name" value="2TM"/>
    <property type="match status" value="1"/>
</dbReference>
<organism evidence="3 4">
    <name type="scientific">Cellulophaga tyrosinoxydans</name>
    <dbReference type="NCBI Taxonomy" id="504486"/>
    <lineage>
        <taxon>Bacteria</taxon>
        <taxon>Pseudomonadati</taxon>
        <taxon>Bacteroidota</taxon>
        <taxon>Flavobacteriia</taxon>
        <taxon>Flavobacteriales</taxon>
        <taxon>Flavobacteriaceae</taxon>
        <taxon>Cellulophaga</taxon>
    </lineage>
</organism>
<keyword evidence="1" id="KW-0812">Transmembrane</keyword>
<dbReference type="STRING" id="504486.SAMN05660703_3141"/>
<feature type="domain" description="2TM" evidence="2">
    <location>
        <begin position="12"/>
        <end position="91"/>
    </location>
</feature>
<gene>
    <name evidence="3" type="ORF">SAMN05660703_3141</name>
</gene>
<reference evidence="3 4" key="1">
    <citation type="submission" date="2017-04" db="EMBL/GenBank/DDBJ databases">
        <authorList>
            <person name="Afonso C.L."/>
            <person name="Miller P.J."/>
            <person name="Scott M.A."/>
            <person name="Spackman E."/>
            <person name="Goraichik I."/>
            <person name="Dimitrov K.M."/>
            <person name="Suarez D.L."/>
            <person name="Swayne D.E."/>
        </authorList>
    </citation>
    <scope>NUCLEOTIDE SEQUENCE [LARGE SCALE GENOMIC DNA]</scope>
    <source>
        <strain evidence="3 4">DSM 21164</strain>
    </source>
</reference>
<sequence length="100" mass="12233">MYKLDNDSKYFKAKERVERLKKFYSTLLKNIFVIVLTGAINYYTNEWRYPWFLWVVFGVSIGTIIQAIKLFGYTSLFGRDWEERKIQELMKDEDRKGRWE</sequence>
<feature type="transmembrane region" description="Helical" evidence="1">
    <location>
        <begin position="23"/>
        <end position="43"/>
    </location>
</feature>
<keyword evidence="1" id="KW-0472">Membrane</keyword>
<feature type="transmembrane region" description="Helical" evidence="1">
    <location>
        <begin position="49"/>
        <end position="71"/>
    </location>
</feature>
<dbReference type="InterPro" id="IPR025698">
    <property type="entry name" value="2TM_dom"/>
</dbReference>